<organism evidence="2 3">
    <name type="scientific">Ruminococcus bromii</name>
    <dbReference type="NCBI Taxonomy" id="40518"/>
    <lineage>
        <taxon>Bacteria</taxon>
        <taxon>Bacillati</taxon>
        <taxon>Bacillota</taxon>
        <taxon>Clostridia</taxon>
        <taxon>Eubacteriales</taxon>
        <taxon>Oscillospiraceae</taxon>
        <taxon>Ruminococcus</taxon>
    </lineage>
</organism>
<dbReference type="InterPro" id="IPR036063">
    <property type="entry name" value="Smr_dom_sf"/>
</dbReference>
<evidence type="ECO:0000313" key="2">
    <source>
        <dbReference type="EMBL" id="PKD32554.1"/>
    </source>
</evidence>
<evidence type="ECO:0000259" key="1">
    <source>
        <dbReference type="Pfam" id="PF01713"/>
    </source>
</evidence>
<dbReference type="RefSeq" id="WP_101028399.1">
    <property type="nucleotide sequence ID" value="NZ_CABMMZ010000024.1"/>
</dbReference>
<evidence type="ECO:0000313" key="3">
    <source>
        <dbReference type="Proteomes" id="UP000233425"/>
    </source>
</evidence>
<dbReference type="Proteomes" id="UP000233425">
    <property type="component" value="Unassembled WGS sequence"/>
</dbReference>
<keyword evidence="3" id="KW-1185">Reference proteome</keyword>
<feature type="domain" description="Smr" evidence="1">
    <location>
        <begin position="7"/>
        <end position="68"/>
    </location>
</feature>
<protein>
    <recommendedName>
        <fullName evidence="1">Smr domain-containing protein</fullName>
    </recommendedName>
</protein>
<gene>
    <name evidence="2" type="ORF">RBATCC27255_00266</name>
</gene>
<dbReference type="Pfam" id="PF01713">
    <property type="entry name" value="Smr"/>
    <property type="match status" value="1"/>
</dbReference>
<dbReference type="InterPro" id="IPR002625">
    <property type="entry name" value="Smr_dom"/>
</dbReference>
<accession>A0A2N0UZZ3</accession>
<proteinExistence type="predicted"/>
<dbReference type="SUPFAM" id="SSF160443">
    <property type="entry name" value="SMR domain-like"/>
    <property type="match status" value="1"/>
</dbReference>
<dbReference type="AlphaFoldDB" id="A0A2N0UZZ3"/>
<comment type="caution">
    <text evidence="2">The sequence shown here is derived from an EMBL/GenBank/DDBJ whole genome shotgun (WGS) entry which is preliminary data.</text>
</comment>
<sequence length="78" mass="8649">MSYSVTIDLHGETVYSAQKVLTARLKNISPDVREVCVIFGYHSGTALKDFVMRYKNKKIAKKVLGLNQGSAVFVLKDG</sequence>
<reference evidence="2" key="1">
    <citation type="journal article" date="2018" name="Environ. Microbiol.">
        <title>Sporulation capability and amylosome conservation among diverse human colonic and rumen isolates of the keystone starch-degrader Ruminococcus bromii.</title>
        <authorList>
            <person name="Mukhopadhya I."/>
            <person name="Morais S."/>
            <person name="Laverde-Gomez J."/>
            <person name="Sheridan P.O."/>
            <person name="Walker A.W."/>
            <person name="Kelly W."/>
            <person name="Klieve A.V."/>
            <person name="Ouwerkerk D."/>
            <person name="Duncan S.H."/>
            <person name="Louis P."/>
            <person name="Koropatkin N."/>
            <person name="Cockburn D."/>
            <person name="Kibler R."/>
            <person name="Cooper P.J."/>
            <person name="Sandoval C."/>
            <person name="Crost E."/>
            <person name="Juge N."/>
            <person name="Bayer E.A."/>
            <person name="Flint H.J."/>
        </authorList>
    </citation>
    <scope>NUCLEOTIDE SEQUENCE [LARGE SCALE GENOMIC DNA]</scope>
    <source>
        <strain evidence="2">ATCC 27255</strain>
    </source>
</reference>
<dbReference type="EMBL" id="NNSR01000024">
    <property type="protein sequence ID" value="PKD32554.1"/>
    <property type="molecule type" value="Genomic_DNA"/>
</dbReference>
<name>A0A2N0UZZ3_9FIRM</name>